<protein>
    <recommendedName>
        <fullName evidence="5">BFN domain-containing protein</fullName>
    </recommendedName>
</protein>
<evidence type="ECO:0000256" key="1">
    <source>
        <dbReference type="ARBA" id="ARBA00009095"/>
    </source>
</evidence>
<feature type="compositionally biased region" description="Gly residues" evidence="4">
    <location>
        <begin position="264"/>
        <end position="276"/>
    </location>
</feature>
<dbReference type="GO" id="GO:0030891">
    <property type="term" value="C:VCB complex"/>
    <property type="evidence" value="ECO:0007669"/>
    <property type="project" value="TreeGrafter"/>
</dbReference>
<dbReference type="PROSITE" id="PS51658">
    <property type="entry name" value="BFN"/>
    <property type="match status" value="1"/>
</dbReference>
<comment type="similarity">
    <text evidence="1">Belongs to the bifunctional nuclease family.</text>
</comment>
<dbReference type="Gene3D" id="2.60.40.780">
    <property type="entry name" value="von Hippel-Lindau disease tumour suppressor, beta domain"/>
    <property type="match status" value="1"/>
</dbReference>
<dbReference type="InterPro" id="IPR037140">
    <property type="entry name" value="VHL_beta_dom_sf"/>
</dbReference>
<dbReference type="Pfam" id="PF02577">
    <property type="entry name" value="BFN_dom"/>
    <property type="match status" value="1"/>
</dbReference>
<feature type="compositionally biased region" description="Low complexity" evidence="4">
    <location>
        <begin position="439"/>
        <end position="452"/>
    </location>
</feature>
<feature type="region of interest" description="Disordered" evidence="4">
    <location>
        <begin position="104"/>
        <end position="123"/>
    </location>
</feature>
<feature type="region of interest" description="Disordered" evidence="4">
    <location>
        <begin position="72"/>
        <end position="96"/>
    </location>
</feature>
<dbReference type="InterPro" id="IPR024053">
    <property type="entry name" value="VHL_beta_dom"/>
</dbReference>
<reference evidence="6" key="1">
    <citation type="journal article" date="2020" name="bioRxiv">
        <title>Comparative genomics of Chlamydomonas.</title>
        <authorList>
            <person name="Craig R.J."/>
            <person name="Hasan A.R."/>
            <person name="Ness R.W."/>
            <person name="Keightley P.D."/>
        </authorList>
    </citation>
    <scope>NUCLEOTIDE SEQUENCE</scope>
    <source>
        <strain evidence="6">CCAP 11/173</strain>
    </source>
</reference>
<feature type="region of interest" description="Disordered" evidence="4">
    <location>
        <begin position="1"/>
        <end position="34"/>
    </location>
</feature>
<dbReference type="GO" id="GO:0016567">
    <property type="term" value="P:protein ubiquitination"/>
    <property type="evidence" value="ECO:0007669"/>
    <property type="project" value="TreeGrafter"/>
</dbReference>
<comment type="similarity">
    <text evidence="2">Belongs to the VHL family.</text>
</comment>
<comment type="function">
    <text evidence="3">Bifunctional nuclease with both RNase and DNase activities. Involved in basal defense response. Participates in abscisic acid-derived callose deposition following infection by a necrotrophic pathogen.</text>
</comment>
<evidence type="ECO:0000256" key="4">
    <source>
        <dbReference type="SAM" id="MobiDB-lite"/>
    </source>
</evidence>
<dbReference type="GO" id="GO:0004518">
    <property type="term" value="F:nuclease activity"/>
    <property type="evidence" value="ECO:0007669"/>
    <property type="project" value="InterPro"/>
</dbReference>
<accession>A0A835WPI3</accession>
<name>A0A835WPI3_9CHLO</name>
<feature type="compositionally biased region" description="Low complexity" evidence="4">
    <location>
        <begin position="7"/>
        <end position="19"/>
    </location>
</feature>
<feature type="region of interest" description="Disordered" evidence="4">
    <location>
        <begin position="246"/>
        <end position="301"/>
    </location>
</feature>
<evidence type="ECO:0000313" key="6">
    <source>
        <dbReference type="EMBL" id="KAG2451663.1"/>
    </source>
</evidence>
<gene>
    <name evidence="6" type="ORF">HYH02_003443</name>
</gene>
<organism evidence="6 7">
    <name type="scientific">Chlamydomonas schloesseri</name>
    <dbReference type="NCBI Taxonomy" id="2026947"/>
    <lineage>
        <taxon>Eukaryota</taxon>
        <taxon>Viridiplantae</taxon>
        <taxon>Chlorophyta</taxon>
        <taxon>core chlorophytes</taxon>
        <taxon>Chlorophyceae</taxon>
        <taxon>CS clade</taxon>
        <taxon>Chlamydomonadales</taxon>
        <taxon>Chlamydomonadaceae</taxon>
        <taxon>Chlamydomonas</taxon>
    </lineage>
</organism>
<dbReference type="InterPro" id="IPR022772">
    <property type="entry name" value="VHL_tumour_suppress_b/a_dom"/>
</dbReference>
<evidence type="ECO:0000313" key="7">
    <source>
        <dbReference type="Proteomes" id="UP000613740"/>
    </source>
</evidence>
<dbReference type="CDD" id="cd05468">
    <property type="entry name" value="pVHL"/>
    <property type="match status" value="1"/>
</dbReference>
<evidence type="ECO:0000256" key="2">
    <source>
        <dbReference type="ARBA" id="ARBA00010057"/>
    </source>
</evidence>
<dbReference type="OrthoDB" id="413400at2759"/>
<evidence type="ECO:0000259" key="5">
    <source>
        <dbReference type="PROSITE" id="PS51658"/>
    </source>
</evidence>
<dbReference type="Gene3D" id="3.10.690.10">
    <property type="entry name" value="Bifunctional nuclease domain"/>
    <property type="match status" value="1"/>
</dbReference>
<feature type="region of interest" description="Disordered" evidence="4">
    <location>
        <begin position="422"/>
        <end position="453"/>
    </location>
</feature>
<dbReference type="SUPFAM" id="SSF103256">
    <property type="entry name" value="Hypothetical protein TM0160"/>
    <property type="match status" value="2"/>
</dbReference>
<dbReference type="EMBL" id="JAEHOD010000007">
    <property type="protein sequence ID" value="KAG2451663.1"/>
    <property type="molecule type" value="Genomic_DNA"/>
</dbReference>
<evidence type="ECO:0000256" key="3">
    <source>
        <dbReference type="ARBA" id="ARBA00025428"/>
    </source>
</evidence>
<dbReference type="Proteomes" id="UP000613740">
    <property type="component" value="Unassembled WGS sequence"/>
</dbReference>
<dbReference type="PANTHER" id="PTHR15160">
    <property type="entry name" value="VON HIPPEL-LINDAU PROTEIN"/>
    <property type="match status" value="1"/>
</dbReference>
<dbReference type="SUPFAM" id="SSF49468">
    <property type="entry name" value="VHL"/>
    <property type="match status" value="1"/>
</dbReference>
<dbReference type="InterPro" id="IPR036104">
    <property type="entry name" value="BFN_sf"/>
</dbReference>
<feature type="compositionally biased region" description="Pro residues" evidence="4">
    <location>
        <begin position="502"/>
        <end position="516"/>
    </location>
</feature>
<dbReference type="InterPro" id="IPR003729">
    <property type="entry name" value="Bi_nuclease_dom"/>
</dbReference>
<dbReference type="AlphaFoldDB" id="A0A835WPI3"/>
<comment type="caution">
    <text evidence="6">The sequence shown here is derived from an EMBL/GenBank/DDBJ whole genome shotgun (WGS) entry which is preliminary data.</text>
</comment>
<dbReference type="GO" id="GO:0005634">
    <property type="term" value="C:nucleus"/>
    <property type="evidence" value="ECO:0007669"/>
    <property type="project" value="TreeGrafter"/>
</dbReference>
<dbReference type="Pfam" id="PF01847">
    <property type="entry name" value="VHL"/>
    <property type="match status" value="1"/>
</dbReference>
<dbReference type="PANTHER" id="PTHR15160:SF1">
    <property type="entry name" value="VON HIPPEL-LINDAU DISEASE TUMOR SUPPRESSOR"/>
    <property type="match status" value="1"/>
</dbReference>
<dbReference type="InterPro" id="IPR036208">
    <property type="entry name" value="VHL_sf"/>
</dbReference>
<feature type="domain" description="BFN" evidence="5">
    <location>
        <begin position="327"/>
        <end position="491"/>
    </location>
</feature>
<proteinExistence type="inferred from homology"/>
<keyword evidence="7" id="KW-1185">Reference proteome</keyword>
<sequence>MDSLVRASSTSAAGSVTAAAGGGVRPKCLAGGRPRLPTPAPGHCYIGAVATPGPALTQQLTGATRQAQRLAASAVGGGGASAAEAHRQPPPPTQQAPLQLHTVTSINSSSSSSSSRPQTSSRRGLLLSSAAAAAAALAPWLGPEMPAAAQAAGVGALLHSRRSDAPCSLTIRNRSAAVVEARWVNYDGDEEPYATIPPGHEWTVDTFETHPWRFRNARTGGLMCEYVAARGPRLLQLTDTGAAEADAAMPNAPPAGERATRTGSGSGSGQARGGSGKSPHAMEDVYDDQQGGGEGDMPAAAALQPEEPPATGLAGGFDGLGHPQSEYTLATLLSVGILPREEQALVVLALDAYTHPLTLLVGLPEARAVVNAAAGSRSRRPSMLATWSNTLQALGGKVERVVVTRQVGGIFYARIVLSQPDAQQQQQQQQRGVGRPAAGSSSTGSGSGSSTGARRIVSVDARPSDALALALEAGVDVFVSRPVAELVQRQYEEAERDLPDRLLPPPEGDAAPPPGFALPGLGLDEAGQYAARRQLRQPGAAGAWAELREAGMSA</sequence>
<feature type="region of interest" description="Disordered" evidence="4">
    <location>
        <begin position="495"/>
        <end position="522"/>
    </location>
</feature>